<evidence type="ECO:0000313" key="7">
    <source>
        <dbReference type="Proteomes" id="UP000557899"/>
    </source>
</evidence>
<evidence type="ECO:0000256" key="1">
    <source>
        <dbReference type="ARBA" id="ARBA00004127"/>
    </source>
</evidence>
<protein>
    <submittedName>
        <fullName evidence="6">Rubrerythrin family protein</fullName>
    </submittedName>
</protein>
<sequence length="399" mass="42510">MLWLSTLRVTVDSAGSSSSRGKRRYPVVYKVPPTSEPTPAQISKWRRYLANERAEAALYRELARKKTGEEREILLALAESESRHEQFWREKLGEYVGFPRNPDLNTRFMGFMARHFGSVFTLALMQTAESRSPYIKDEDASPQIAADERIHAEVVRGLAARGREQMSGGFRAAVFGANDGLVSNLALVVGIMGSGVSANVILLTGISGLLAGALSMAAGEYVSVSSQKELLEASTPHPKAHTLLPSLDVNANELALVYRARGMGEKEAVAKAKSEFSRMALEQAIGLDREDSPDARHDVEPVNPGEVVGSPWTAAGSSFLFFAGGAFIPIVPYLFGASPVLGAIIAVVLVSGALMFTGGVVGVLSGKPPFSRAMRQLAIGLGAAGITYLLGVAFGTVVG</sequence>
<proteinExistence type="predicted"/>
<evidence type="ECO:0000256" key="3">
    <source>
        <dbReference type="ARBA" id="ARBA00022989"/>
    </source>
</evidence>
<dbReference type="InterPro" id="IPR039376">
    <property type="entry name" value="Ferritin_CCC1_N"/>
</dbReference>
<evidence type="ECO:0000256" key="2">
    <source>
        <dbReference type="ARBA" id="ARBA00022692"/>
    </source>
</evidence>
<keyword evidence="4 5" id="KW-0472">Membrane</keyword>
<feature type="transmembrane region" description="Helical" evidence="5">
    <location>
        <begin position="170"/>
        <end position="192"/>
    </location>
</feature>
<dbReference type="Proteomes" id="UP000557899">
    <property type="component" value="Unassembled WGS sequence"/>
</dbReference>
<comment type="caution">
    <text evidence="6">The sequence shown here is derived from an EMBL/GenBank/DDBJ whole genome shotgun (WGS) entry which is preliminary data.</text>
</comment>
<evidence type="ECO:0000256" key="5">
    <source>
        <dbReference type="SAM" id="Phobius"/>
    </source>
</evidence>
<dbReference type="Pfam" id="PF01988">
    <property type="entry name" value="VIT1"/>
    <property type="match status" value="1"/>
</dbReference>
<gene>
    <name evidence="6" type="ORF">GX859_04670</name>
</gene>
<dbReference type="InterPro" id="IPR008217">
    <property type="entry name" value="Ccc1_fam"/>
</dbReference>
<dbReference type="GO" id="GO:0012505">
    <property type="term" value="C:endomembrane system"/>
    <property type="evidence" value="ECO:0007669"/>
    <property type="project" value="UniProtKB-SubCell"/>
</dbReference>
<dbReference type="CDD" id="cd01044">
    <property type="entry name" value="Ferritin_CCC1_N"/>
    <property type="match status" value="1"/>
</dbReference>
<evidence type="ECO:0000313" key="6">
    <source>
        <dbReference type="EMBL" id="NLA55582.1"/>
    </source>
</evidence>
<dbReference type="EMBL" id="JAAZHI010000099">
    <property type="protein sequence ID" value="NLA55582.1"/>
    <property type="molecule type" value="Genomic_DNA"/>
</dbReference>
<dbReference type="CDD" id="cd02433">
    <property type="entry name" value="Nodulin-21_like_2"/>
    <property type="match status" value="1"/>
</dbReference>
<name>A0A7X6PMU4_9CORY</name>
<reference evidence="6 7" key="1">
    <citation type="journal article" date="2020" name="Biotechnol. Biofuels">
        <title>New insights from the biogas microbiome by comprehensive genome-resolved metagenomics of nearly 1600 species originating from multiple anaerobic digesters.</title>
        <authorList>
            <person name="Campanaro S."/>
            <person name="Treu L."/>
            <person name="Rodriguez-R L.M."/>
            <person name="Kovalovszki A."/>
            <person name="Ziels R.M."/>
            <person name="Maus I."/>
            <person name="Zhu X."/>
            <person name="Kougias P.G."/>
            <person name="Basile A."/>
            <person name="Luo G."/>
            <person name="Schluter A."/>
            <person name="Konstantinidis K.T."/>
            <person name="Angelidaki I."/>
        </authorList>
    </citation>
    <scope>NUCLEOTIDE SEQUENCE [LARGE SCALE GENOMIC DNA]</scope>
    <source>
        <strain evidence="6">AS15tlH2ME_198</strain>
    </source>
</reference>
<feature type="transmembrane region" description="Helical" evidence="5">
    <location>
        <begin position="377"/>
        <end position="398"/>
    </location>
</feature>
<dbReference type="AlphaFoldDB" id="A0A7X6PMU4"/>
<feature type="transmembrane region" description="Helical" evidence="5">
    <location>
        <begin position="319"/>
        <end position="335"/>
    </location>
</feature>
<evidence type="ECO:0000256" key="4">
    <source>
        <dbReference type="ARBA" id="ARBA00023136"/>
    </source>
</evidence>
<accession>A0A7X6PMU4</accession>
<dbReference type="PANTHER" id="PTHR31851">
    <property type="entry name" value="FE(2+)/MN(2+) TRANSPORTER PCL1"/>
    <property type="match status" value="1"/>
</dbReference>
<keyword evidence="3 5" id="KW-1133">Transmembrane helix</keyword>
<dbReference type="GO" id="GO:0005384">
    <property type="term" value="F:manganese ion transmembrane transporter activity"/>
    <property type="evidence" value="ECO:0007669"/>
    <property type="project" value="InterPro"/>
</dbReference>
<keyword evidence="2 5" id="KW-0812">Transmembrane</keyword>
<feature type="transmembrane region" description="Helical" evidence="5">
    <location>
        <begin position="341"/>
        <end position="365"/>
    </location>
</feature>
<organism evidence="6 7">
    <name type="scientific">Corynebacterium humireducens</name>
    <dbReference type="NCBI Taxonomy" id="1223514"/>
    <lineage>
        <taxon>Bacteria</taxon>
        <taxon>Bacillati</taxon>
        <taxon>Actinomycetota</taxon>
        <taxon>Actinomycetes</taxon>
        <taxon>Mycobacteriales</taxon>
        <taxon>Corynebacteriaceae</taxon>
        <taxon>Corynebacterium</taxon>
    </lineage>
</organism>
<comment type="subcellular location">
    <subcellularLocation>
        <location evidence="1">Endomembrane system</location>
        <topology evidence="1">Multi-pass membrane protein</topology>
    </subcellularLocation>
</comment>
<dbReference type="GO" id="GO:0030026">
    <property type="term" value="P:intracellular manganese ion homeostasis"/>
    <property type="evidence" value="ECO:0007669"/>
    <property type="project" value="InterPro"/>
</dbReference>